<evidence type="ECO:0000313" key="2">
    <source>
        <dbReference type="Proteomes" id="UP001287356"/>
    </source>
</evidence>
<protein>
    <submittedName>
        <fullName evidence="1">Uncharacterized protein</fullName>
    </submittedName>
</protein>
<dbReference type="Proteomes" id="UP001287356">
    <property type="component" value="Unassembled WGS sequence"/>
</dbReference>
<organism evidence="1 2">
    <name type="scientific">Lasiosphaeria ovina</name>
    <dbReference type="NCBI Taxonomy" id="92902"/>
    <lineage>
        <taxon>Eukaryota</taxon>
        <taxon>Fungi</taxon>
        <taxon>Dikarya</taxon>
        <taxon>Ascomycota</taxon>
        <taxon>Pezizomycotina</taxon>
        <taxon>Sordariomycetes</taxon>
        <taxon>Sordariomycetidae</taxon>
        <taxon>Sordariales</taxon>
        <taxon>Lasiosphaeriaceae</taxon>
        <taxon>Lasiosphaeria</taxon>
    </lineage>
</organism>
<keyword evidence="2" id="KW-1185">Reference proteome</keyword>
<dbReference type="EMBL" id="JAULSN010000002">
    <property type="protein sequence ID" value="KAK3379571.1"/>
    <property type="molecule type" value="Genomic_DNA"/>
</dbReference>
<reference evidence="1" key="2">
    <citation type="submission" date="2023-06" db="EMBL/GenBank/DDBJ databases">
        <authorList>
            <consortium name="Lawrence Berkeley National Laboratory"/>
            <person name="Haridas S."/>
            <person name="Hensen N."/>
            <person name="Bonometti L."/>
            <person name="Westerberg I."/>
            <person name="Brannstrom I.O."/>
            <person name="Guillou S."/>
            <person name="Cros-Aarteil S."/>
            <person name="Calhoun S."/>
            <person name="Kuo A."/>
            <person name="Mondo S."/>
            <person name="Pangilinan J."/>
            <person name="Riley R."/>
            <person name="Labutti K."/>
            <person name="Andreopoulos B."/>
            <person name="Lipzen A."/>
            <person name="Chen C."/>
            <person name="Yanf M."/>
            <person name="Daum C."/>
            <person name="Ng V."/>
            <person name="Clum A."/>
            <person name="Steindorff A."/>
            <person name="Ohm R."/>
            <person name="Martin F."/>
            <person name="Silar P."/>
            <person name="Natvig D."/>
            <person name="Lalanne C."/>
            <person name="Gautier V."/>
            <person name="Ament-Velasquez S.L."/>
            <person name="Kruys A."/>
            <person name="Hutchinson M.I."/>
            <person name="Powell A.J."/>
            <person name="Barry K."/>
            <person name="Miller A.N."/>
            <person name="Grigoriev I.V."/>
            <person name="Debuchy R."/>
            <person name="Gladieux P."/>
            <person name="Thoren M.H."/>
            <person name="Johannesson H."/>
        </authorList>
    </citation>
    <scope>NUCLEOTIDE SEQUENCE</scope>
    <source>
        <strain evidence="1">CBS 958.72</strain>
    </source>
</reference>
<reference evidence="1" key="1">
    <citation type="journal article" date="2023" name="Mol. Phylogenet. Evol.">
        <title>Genome-scale phylogeny and comparative genomics of the fungal order Sordariales.</title>
        <authorList>
            <person name="Hensen N."/>
            <person name="Bonometti L."/>
            <person name="Westerberg I."/>
            <person name="Brannstrom I.O."/>
            <person name="Guillou S."/>
            <person name="Cros-Aarteil S."/>
            <person name="Calhoun S."/>
            <person name="Haridas S."/>
            <person name="Kuo A."/>
            <person name="Mondo S."/>
            <person name="Pangilinan J."/>
            <person name="Riley R."/>
            <person name="LaButti K."/>
            <person name="Andreopoulos B."/>
            <person name="Lipzen A."/>
            <person name="Chen C."/>
            <person name="Yan M."/>
            <person name="Daum C."/>
            <person name="Ng V."/>
            <person name="Clum A."/>
            <person name="Steindorff A."/>
            <person name="Ohm R.A."/>
            <person name="Martin F."/>
            <person name="Silar P."/>
            <person name="Natvig D.O."/>
            <person name="Lalanne C."/>
            <person name="Gautier V."/>
            <person name="Ament-Velasquez S.L."/>
            <person name="Kruys A."/>
            <person name="Hutchinson M.I."/>
            <person name="Powell A.J."/>
            <person name="Barry K."/>
            <person name="Miller A.N."/>
            <person name="Grigoriev I.V."/>
            <person name="Debuchy R."/>
            <person name="Gladieux P."/>
            <person name="Hiltunen Thoren M."/>
            <person name="Johannesson H."/>
        </authorList>
    </citation>
    <scope>NUCLEOTIDE SEQUENCE</scope>
    <source>
        <strain evidence="1">CBS 958.72</strain>
    </source>
</reference>
<evidence type="ECO:0000313" key="1">
    <source>
        <dbReference type="EMBL" id="KAK3379571.1"/>
    </source>
</evidence>
<sequence>MMLTAQSTLMKNQKHAQAMTPDIAFEVLQTADGDSLFFSIGDDHVFYITREARDSQTGWSRIDISSSVSKIQGVKVVAKSFAVSQDPGSTLVDIALVVTVNNSDQLFTCFGHSSSSASWTTPVTWTTMPFDAAGAIPPSPLVIAGVYLMSTTSGPALSPQQNCFVDVRRNPSDPLALLDRYYVQPIGTRKWVSHALPIDLKAGSISSCLGHRSIDGKIPGIYTFGAMENIKQLIFVPQYSQFRPGFPPVVSRLVVPAGATSIASAAAASGLTSLFVAASDGLRVFTPDKQLEASSSTLIVPSVTVAGRNLLDGLSSLSASTTGGRTVVWGINVQRDLVYVSCPEGHENTPSSWTAPVPLAAGVEGFASYLNVQRSNNVLFAHIDKEDMLQLTQDPVTSEWSSRKIHLPATNVNDLIEYNTYSTQITLFKDDGTPNTQFSINVSSTSPAPVYINNKYQFLTPDVPVLATSNSCGTVTIIQETQSLTAVGYTVTVTGSPGAGSSLVINPPDKAMKTLSGITDGSSLKGTTVKTADGKTKSLVPADVSEDTANAAASGIKQLLAVKDSLAPQQPQVALTRTAFAAANPAPSTSAKLQPSFGMSFTPQGEATFHDHSQAQKLHQALSKAPSTSLAFASAASQSNGIEMLWGDLIAWAKRGWRDVTSFVVEWADKAWKFVVKIGDAIYNAILDSVQAVVAGIEFVLQKIKVAFEDLVAWLGFLFDWQDMLRTQRVVENLVRHSLGRVVDTLGAAEATVRKTFDDLEKNIDGWAGITDLGPTASVGSSTAASDSGAMKSPESSWALYHTNNGVEGDSIKSGDKTPAPPASDAEKALTDGAAFLKPFEDSFTKLGQKGKTEIFDKLGSLSPLDLVKRLAALIADTILEGIADATISLLELLKLAIKGFLDVIDEPIEIPVLSPLYKQLTGESLTLLSVLSLVAGIVVTLGYKVATNKSPFPDTADTTALIAAKDPKTFFNLFFRGSANATTPKLNSTTANGKLTKSLASPSLTTNGLVPTGEALTKSSAVCWLLAEVGSFLAIPYIIWKATPGTAVTDETTSLIGTTPPSKKKNLLGAVFAAGIFGCFTAPGRLSDLYFDADHADWVNGINSITTCCVVAKNIADNLIGAFAPTFFKTWWKPRLSLIADGLLGASFAGFIVGKSIQIDAARKNKENKDKDITAVVAVSCQSVANLSSLANLSGDKKVEAVVLAIKGGAFAIRGAFSYATMVLIVT</sequence>
<proteinExistence type="predicted"/>
<name>A0AAE0NDN4_9PEZI</name>
<comment type="caution">
    <text evidence="1">The sequence shown here is derived from an EMBL/GenBank/DDBJ whole genome shotgun (WGS) entry which is preliminary data.</text>
</comment>
<dbReference type="AlphaFoldDB" id="A0AAE0NDN4"/>
<gene>
    <name evidence="1" type="ORF">B0T24DRAFT_695345</name>
</gene>
<accession>A0AAE0NDN4</accession>